<dbReference type="InterPro" id="IPR015943">
    <property type="entry name" value="WD40/YVTN_repeat-like_dom_sf"/>
</dbReference>
<organism evidence="7 8">
    <name type="scientific">Archangium minus</name>
    <dbReference type="NCBI Taxonomy" id="83450"/>
    <lineage>
        <taxon>Bacteria</taxon>
        <taxon>Pseudomonadati</taxon>
        <taxon>Myxococcota</taxon>
        <taxon>Myxococcia</taxon>
        <taxon>Myxococcales</taxon>
        <taxon>Cystobacterineae</taxon>
        <taxon>Archangiaceae</taxon>
        <taxon>Archangium</taxon>
    </lineage>
</organism>
<reference evidence="7 8" key="1">
    <citation type="submission" date="2019-08" db="EMBL/GenBank/DDBJ databases">
        <title>Archangium and Cystobacter genomes.</title>
        <authorList>
            <person name="Chen I.-C.K."/>
            <person name="Wielgoss S."/>
        </authorList>
    </citation>
    <scope>NUCLEOTIDE SEQUENCE [LARGE SCALE GENOMIC DNA]</scope>
    <source>
        <strain evidence="7 8">Cbm 6</strain>
    </source>
</reference>
<dbReference type="InterPro" id="IPR050482">
    <property type="entry name" value="Sensor_HK_TwoCompSys"/>
</dbReference>
<sequence length="1031" mass="113542">MTDPGPAGRRALARGATARWLRCITGLGLLMCCAFSGAHAAEPARLIRDFHHTAWTLKDGAPAGIWTMAQTQDGWLWLGTSAGLWRFDGVVFERYDLLPEGSSVSRSVNILFASRSGGLWVGYSYGGAGFLKDGVVTHYGSKEGLPQGSPIENFEEDGEGRLWVATAKGLYVLEQGAWQLADARWGFSVPGGASLVRDRTGTLWASTDDGVYVLRMGARRFERVETNAQPSAGLFRTNDGTLWKYDKSGFSPLLGPDVPPRSATFSEDASLESDSLLFDREGALWGISCPNSVCRLENPYASNLPLRRRTLSSDMFLASDGLSSDSAMILLEDREGSIWVGTKLGLDRFRRNDVTTVRFPEPLVYFALLPGEAGAMWAGTATNSGLTDRLWRLEPRPSLVPGFSGEVTAAYRDTDGSMLLAGSQGAWRFADGKFTPLAVPKKEEGNRVQAIMRDGAGRLWMSFRASTAYRLDGDTWTPRGGIAHLPELPPTRIVTDEQGRMWLGYGQNTLAIVEGSKAQVFSEADGLRTGIVSAILPGPDTLVGGELGMAAFDGRRFRPLVATRPDVLTGVTGLLRTRDGTLWVNGNAGAVRISANDLRRALAEPDFRMPFELFDMLDGMPGAAQQVRPLPTLVEGTDGKLWFAATDGLAWIDPERIHHNPLPPSVVIRSIIAGDQRYAPRADLRLPPLTRSLKIDYSALSLAVPERVAFRYRLDGVDDGWQDPGSRREAIYTNLRPGHYRFRVIAANDDGVWNEQGASLAFEIEPTFFETRWFLALCVLVASGLLWLLYILRLRQMTARVRQRLEERHAERERIARELHDTLLQGIQGLMLHFQAATARLPQGELRAGIERALDRADDVLVEGRDRVRELRASSGGLPDLTNAFTAIASEFGENHALAFRIVVEGALRALDPLVADELYRIGREALFNAFQHADASEIEVEISYGVDELRLRFRDNGRGIDSLILSAGRAGHWGLRGMRERAEKLGARLDIQSGVGQGTEVVLSLSAARAYVSRAGDRGRRWIRRVLRLR</sequence>
<dbReference type="SMART" id="SM00387">
    <property type="entry name" value="HATPase_c"/>
    <property type="match status" value="1"/>
</dbReference>
<dbReference type="InterPro" id="IPR003594">
    <property type="entry name" value="HATPase_dom"/>
</dbReference>
<dbReference type="Gene3D" id="2.60.40.10">
    <property type="entry name" value="Immunoglobulins"/>
    <property type="match status" value="1"/>
</dbReference>
<keyword evidence="2" id="KW-0418">Kinase</keyword>
<dbReference type="InterPro" id="IPR013783">
    <property type="entry name" value="Ig-like_fold"/>
</dbReference>
<dbReference type="InterPro" id="IPR036890">
    <property type="entry name" value="HATPase_C_sf"/>
</dbReference>
<dbReference type="PANTHER" id="PTHR24421:SF62">
    <property type="entry name" value="SENSORY TRANSDUCTION HISTIDINE KINASE"/>
    <property type="match status" value="1"/>
</dbReference>
<dbReference type="CDD" id="cd00063">
    <property type="entry name" value="FN3"/>
    <property type="match status" value="1"/>
</dbReference>
<evidence type="ECO:0000313" key="8">
    <source>
        <dbReference type="Proteomes" id="UP001611383"/>
    </source>
</evidence>
<dbReference type="PANTHER" id="PTHR24421">
    <property type="entry name" value="NITRATE/NITRITE SENSOR PROTEIN NARX-RELATED"/>
    <property type="match status" value="1"/>
</dbReference>
<proteinExistence type="predicted"/>
<evidence type="ECO:0000256" key="5">
    <source>
        <dbReference type="SAM" id="SignalP"/>
    </source>
</evidence>
<feature type="chain" id="PRO_5047156281" evidence="5">
    <location>
        <begin position="41"/>
        <end position="1031"/>
    </location>
</feature>
<accession>A0ABY9X2D1</accession>
<dbReference type="SUPFAM" id="SSF55874">
    <property type="entry name" value="ATPase domain of HSP90 chaperone/DNA topoisomerase II/histidine kinase"/>
    <property type="match status" value="1"/>
</dbReference>
<name>A0ABY9X2D1_9BACT</name>
<dbReference type="InterPro" id="IPR011712">
    <property type="entry name" value="Sig_transdc_His_kin_sub3_dim/P"/>
</dbReference>
<dbReference type="CDD" id="cd16917">
    <property type="entry name" value="HATPase_UhpB-NarQ-NarX-like"/>
    <property type="match status" value="1"/>
</dbReference>
<dbReference type="Pfam" id="PF02518">
    <property type="entry name" value="HATPase_c"/>
    <property type="match status" value="1"/>
</dbReference>
<keyword evidence="4" id="KW-0472">Membrane</keyword>
<feature type="domain" description="Histidine kinase/HSP90-like ATPase" evidence="6">
    <location>
        <begin position="914"/>
        <end position="1010"/>
    </location>
</feature>
<keyword evidence="4" id="KW-1133">Transmembrane helix</keyword>
<dbReference type="RefSeq" id="WP_395807600.1">
    <property type="nucleotide sequence ID" value="NZ_CP043494.1"/>
</dbReference>
<dbReference type="InterPro" id="IPR011123">
    <property type="entry name" value="Y_Y_Y"/>
</dbReference>
<dbReference type="Gene3D" id="3.30.565.10">
    <property type="entry name" value="Histidine kinase-like ATPase, C-terminal domain"/>
    <property type="match status" value="1"/>
</dbReference>
<dbReference type="Gene3D" id="2.130.10.10">
    <property type="entry name" value="YVTN repeat-like/Quinoprotein amine dehydrogenase"/>
    <property type="match status" value="3"/>
</dbReference>
<evidence type="ECO:0000259" key="6">
    <source>
        <dbReference type="SMART" id="SM00387"/>
    </source>
</evidence>
<dbReference type="Pfam" id="PF07495">
    <property type="entry name" value="Y_Y_Y"/>
    <property type="match status" value="1"/>
</dbReference>
<evidence type="ECO:0000256" key="3">
    <source>
        <dbReference type="ARBA" id="ARBA00023012"/>
    </source>
</evidence>
<dbReference type="Proteomes" id="UP001611383">
    <property type="component" value="Chromosome"/>
</dbReference>
<keyword evidence="3" id="KW-0902">Two-component regulatory system</keyword>
<evidence type="ECO:0000313" key="7">
    <source>
        <dbReference type="EMBL" id="WNG49562.1"/>
    </source>
</evidence>
<dbReference type="SUPFAM" id="SSF63829">
    <property type="entry name" value="Calcium-dependent phosphotriesterase"/>
    <property type="match status" value="2"/>
</dbReference>
<feature type="signal peptide" evidence="5">
    <location>
        <begin position="1"/>
        <end position="40"/>
    </location>
</feature>
<keyword evidence="8" id="KW-1185">Reference proteome</keyword>
<keyword evidence="1" id="KW-0808">Transferase</keyword>
<evidence type="ECO:0000256" key="1">
    <source>
        <dbReference type="ARBA" id="ARBA00022679"/>
    </source>
</evidence>
<dbReference type="EMBL" id="CP043494">
    <property type="protein sequence ID" value="WNG49562.1"/>
    <property type="molecule type" value="Genomic_DNA"/>
</dbReference>
<evidence type="ECO:0000256" key="2">
    <source>
        <dbReference type="ARBA" id="ARBA00022777"/>
    </source>
</evidence>
<keyword evidence="4" id="KW-0812">Transmembrane</keyword>
<dbReference type="InterPro" id="IPR003961">
    <property type="entry name" value="FN3_dom"/>
</dbReference>
<protein>
    <submittedName>
        <fullName evidence="7">ATPase</fullName>
    </submittedName>
</protein>
<gene>
    <name evidence="7" type="ORF">F0U60_39650</name>
</gene>
<evidence type="ECO:0000256" key="4">
    <source>
        <dbReference type="SAM" id="Phobius"/>
    </source>
</evidence>
<dbReference type="Gene3D" id="1.20.5.1930">
    <property type="match status" value="1"/>
</dbReference>
<feature type="transmembrane region" description="Helical" evidence="4">
    <location>
        <begin position="773"/>
        <end position="792"/>
    </location>
</feature>
<dbReference type="Pfam" id="PF07730">
    <property type="entry name" value="HisKA_3"/>
    <property type="match status" value="1"/>
</dbReference>
<keyword evidence="5" id="KW-0732">Signal</keyword>